<keyword evidence="2" id="KW-1185">Reference proteome</keyword>
<comment type="caution">
    <text evidence="1">The sequence shown here is derived from an EMBL/GenBank/DDBJ whole genome shotgun (WGS) entry which is preliminary data.</text>
</comment>
<gene>
    <name evidence="1" type="ORF">TIFTF001_005632</name>
</gene>
<organism evidence="1 2">
    <name type="scientific">Ficus carica</name>
    <name type="common">Common fig</name>
    <dbReference type="NCBI Taxonomy" id="3494"/>
    <lineage>
        <taxon>Eukaryota</taxon>
        <taxon>Viridiplantae</taxon>
        <taxon>Streptophyta</taxon>
        <taxon>Embryophyta</taxon>
        <taxon>Tracheophyta</taxon>
        <taxon>Spermatophyta</taxon>
        <taxon>Magnoliopsida</taxon>
        <taxon>eudicotyledons</taxon>
        <taxon>Gunneridae</taxon>
        <taxon>Pentapetalae</taxon>
        <taxon>rosids</taxon>
        <taxon>fabids</taxon>
        <taxon>Rosales</taxon>
        <taxon>Moraceae</taxon>
        <taxon>Ficeae</taxon>
        <taxon>Ficus</taxon>
    </lineage>
</organism>
<dbReference type="Gramene" id="FCD_00003660-RA">
    <property type="protein sequence ID" value="FCD_00003660-RA:cds"/>
    <property type="gene ID" value="FCD_00003660"/>
</dbReference>
<dbReference type="PANTHER" id="PTHR32387">
    <property type="entry name" value="WU:FJ29H11"/>
    <property type="match status" value="1"/>
</dbReference>
<dbReference type="AlphaFoldDB" id="A0AA87ZGN1"/>
<dbReference type="InterPro" id="IPR052957">
    <property type="entry name" value="Auxin_embryo_med"/>
</dbReference>
<protein>
    <submittedName>
        <fullName evidence="1">Uncharacterized protein</fullName>
    </submittedName>
</protein>
<evidence type="ECO:0000313" key="1">
    <source>
        <dbReference type="EMBL" id="GMN35928.1"/>
    </source>
</evidence>
<dbReference type="Proteomes" id="UP001187192">
    <property type="component" value="Unassembled WGS sequence"/>
</dbReference>
<dbReference type="EMBL" id="BTGU01000005">
    <property type="protein sequence ID" value="GMN35928.1"/>
    <property type="molecule type" value="Genomic_DNA"/>
</dbReference>
<evidence type="ECO:0000313" key="2">
    <source>
        <dbReference type="Proteomes" id="UP001187192"/>
    </source>
</evidence>
<name>A0AA87ZGN1_FICCA</name>
<accession>A0AA87ZGN1</accession>
<reference evidence="1" key="1">
    <citation type="submission" date="2023-07" db="EMBL/GenBank/DDBJ databases">
        <title>draft genome sequence of fig (Ficus carica).</title>
        <authorList>
            <person name="Takahashi T."/>
            <person name="Nishimura K."/>
        </authorList>
    </citation>
    <scope>NUCLEOTIDE SEQUENCE</scope>
</reference>
<dbReference type="PANTHER" id="PTHR32387:SF11">
    <property type="entry name" value="PROTEIN NO VEIN C-TERMINAL DOMAIN-CONTAINING PROTEIN"/>
    <property type="match status" value="1"/>
</dbReference>
<sequence>MDVEEPLVYFRNPRAMASSHSNTKATIRHIEAIRAQKFSIGRNDSNPLTQDLHQAVTSLSAELYTNDVHFLMELIQNAEDNEYEKSVEPTLEFVLTKGDITGTGAPATVGLQ</sequence>
<proteinExistence type="predicted"/>